<comment type="caution">
    <text evidence="1">The sequence shown here is derived from an EMBL/GenBank/DDBJ whole genome shotgun (WGS) entry which is preliminary data.</text>
</comment>
<dbReference type="EMBL" id="MFDM01000007">
    <property type="protein sequence ID" value="OGE44156.1"/>
    <property type="molecule type" value="Genomic_DNA"/>
</dbReference>
<gene>
    <name evidence="1" type="ORF">A3B45_01060</name>
</gene>
<evidence type="ECO:0000313" key="2">
    <source>
        <dbReference type="Proteomes" id="UP000178565"/>
    </source>
</evidence>
<evidence type="ECO:0008006" key="3">
    <source>
        <dbReference type="Google" id="ProtNLM"/>
    </source>
</evidence>
<organism evidence="1 2">
    <name type="scientific">Candidatus Daviesbacteria bacterium RIFCSPLOWO2_01_FULL_39_12</name>
    <dbReference type="NCBI Taxonomy" id="1797785"/>
    <lineage>
        <taxon>Bacteria</taxon>
        <taxon>Candidatus Daviesiibacteriota</taxon>
    </lineage>
</organism>
<protein>
    <recommendedName>
        <fullName evidence="3">Mannosyl-glycoprotein endo-beta-N-acetylglucosamidase-like domain-containing protein</fullName>
    </recommendedName>
</protein>
<dbReference type="Proteomes" id="UP000178565">
    <property type="component" value="Unassembled WGS sequence"/>
</dbReference>
<proteinExistence type="predicted"/>
<dbReference type="AlphaFoldDB" id="A0A1F5KTB4"/>
<accession>A0A1F5KTB4</accession>
<name>A0A1F5KTB4_9BACT</name>
<reference evidence="1 2" key="1">
    <citation type="journal article" date="2016" name="Nat. Commun.">
        <title>Thousands of microbial genomes shed light on interconnected biogeochemical processes in an aquifer system.</title>
        <authorList>
            <person name="Anantharaman K."/>
            <person name="Brown C.T."/>
            <person name="Hug L.A."/>
            <person name="Sharon I."/>
            <person name="Castelle C.J."/>
            <person name="Probst A.J."/>
            <person name="Thomas B.C."/>
            <person name="Singh A."/>
            <person name="Wilkins M.J."/>
            <person name="Karaoz U."/>
            <person name="Brodie E.L."/>
            <person name="Williams K.H."/>
            <person name="Hubbard S.S."/>
            <person name="Banfield J.F."/>
        </authorList>
    </citation>
    <scope>NUCLEOTIDE SEQUENCE [LARGE SCALE GENOMIC DNA]</scope>
</reference>
<evidence type="ECO:0000313" key="1">
    <source>
        <dbReference type="EMBL" id="OGE44156.1"/>
    </source>
</evidence>
<dbReference type="STRING" id="1797785.A3B45_01060"/>
<sequence>MRNVRFVAIILIVAMLLSIQNLPLTENSVVGKVENTRVSEVKKVDKKALILAKYLEKYNSPLQYHAQDFVDAADANGLDWKLLPSIAGVESTFGKHIPGGYNAWGWGVYGNQALGFRSWKEGIFIISKGLKENYVNRGLTNPYAMNRIYAASPSWGGKVVYFMNDLDSFAKQYQMESSENISELRVKTAAYSGMLALKGI</sequence>